<dbReference type="Proteomes" id="UP000627292">
    <property type="component" value="Unassembled WGS sequence"/>
</dbReference>
<evidence type="ECO:0000259" key="2">
    <source>
        <dbReference type="Pfam" id="PF04773"/>
    </source>
</evidence>
<dbReference type="InterPro" id="IPR012373">
    <property type="entry name" value="Ferrdict_sens_TM"/>
</dbReference>
<protein>
    <submittedName>
        <fullName evidence="4">Iron dicitrate transporter FecR</fullName>
    </submittedName>
</protein>
<sequence length="382" mass="42127">MNRKEALDLLERYERGEATDAEKQLVEAWFLSLGEREDAGLSDDREAALSRQLWKAIQRKKRSSFRYTRWLVAAAVIGVAATAVWFYLPFTRVTEKVNCLAAAMPGGNHAVLTLAGGRRLVLDSMAIGNTVAQENGVVRKRTDGEISYTSGLQQQVNSTEYNTLSTPKGGQYTVTLADGSRVCLNAGSTLRFPAQFDKTHRTVTLEGEAYFDIAANPHAPFIVQSAGQQVRVLGTGFNIRAYADEVSVKTTLVTGRVAVNHTASGAVKLLSPGEQSRIHAGAAIDVAMVDTDEVIAWKEGYFAFTRVRLRDALKEISRWYNISFVYDEGLPADVQISGTISKYESALQVLHKIELLGEVQFTARDTHVYVSRVPHTNKPLKK</sequence>
<dbReference type="InterPro" id="IPR032508">
    <property type="entry name" value="FecR_C"/>
</dbReference>
<keyword evidence="1" id="KW-0472">Membrane</keyword>
<evidence type="ECO:0000259" key="3">
    <source>
        <dbReference type="Pfam" id="PF16344"/>
    </source>
</evidence>
<comment type="caution">
    <text evidence="4">The sequence shown here is derived from an EMBL/GenBank/DDBJ whole genome shotgun (WGS) entry which is preliminary data.</text>
</comment>
<dbReference type="AlphaFoldDB" id="A0A917MSR0"/>
<accession>A0A917MSR0</accession>
<keyword evidence="5" id="KW-1185">Reference proteome</keyword>
<dbReference type="GO" id="GO:0016989">
    <property type="term" value="F:sigma factor antagonist activity"/>
    <property type="evidence" value="ECO:0007669"/>
    <property type="project" value="TreeGrafter"/>
</dbReference>
<organism evidence="4 5">
    <name type="scientific">Filimonas zeae</name>
    <dbReference type="NCBI Taxonomy" id="1737353"/>
    <lineage>
        <taxon>Bacteria</taxon>
        <taxon>Pseudomonadati</taxon>
        <taxon>Bacteroidota</taxon>
        <taxon>Chitinophagia</taxon>
        <taxon>Chitinophagales</taxon>
        <taxon>Chitinophagaceae</taxon>
        <taxon>Filimonas</taxon>
    </lineage>
</organism>
<evidence type="ECO:0000313" key="5">
    <source>
        <dbReference type="Proteomes" id="UP000627292"/>
    </source>
</evidence>
<dbReference type="EMBL" id="BMIB01000001">
    <property type="protein sequence ID" value="GGH58500.1"/>
    <property type="molecule type" value="Genomic_DNA"/>
</dbReference>
<keyword evidence="1" id="KW-0812">Transmembrane</keyword>
<reference evidence="4" key="1">
    <citation type="journal article" date="2014" name="Int. J. Syst. Evol. Microbiol.">
        <title>Complete genome sequence of Corynebacterium casei LMG S-19264T (=DSM 44701T), isolated from a smear-ripened cheese.</title>
        <authorList>
            <consortium name="US DOE Joint Genome Institute (JGI-PGF)"/>
            <person name="Walter F."/>
            <person name="Albersmeier A."/>
            <person name="Kalinowski J."/>
            <person name="Ruckert C."/>
        </authorList>
    </citation>
    <scope>NUCLEOTIDE SEQUENCE</scope>
    <source>
        <strain evidence="4">CGMCC 1.15290</strain>
    </source>
</reference>
<feature type="domain" description="Protein FecR C-terminal" evidence="3">
    <location>
        <begin position="301"/>
        <end position="370"/>
    </location>
</feature>
<name>A0A917MSR0_9BACT</name>
<dbReference type="Gene3D" id="3.55.50.30">
    <property type="match status" value="1"/>
</dbReference>
<reference evidence="4" key="2">
    <citation type="submission" date="2020-09" db="EMBL/GenBank/DDBJ databases">
        <authorList>
            <person name="Sun Q."/>
            <person name="Zhou Y."/>
        </authorList>
    </citation>
    <scope>NUCLEOTIDE SEQUENCE</scope>
    <source>
        <strain evidence="4">CGMCC 1.15290</strain>
    </source>
</reference>
<feature type="domain" description="FecR protein" evidence="2">
    <location>
        <begin position="163"/>
        <end position="257"/>
    </location>
</feature>
<dbReference type="RefSeq" id="WP_188950255.1">
    <property type="nucleotide sequence ID" value="NZ_BMIB01000001.1"/>
</dbReference>
<proteinExistence type="predicted"/>
<evidence type="ECO:0000313" key="4">
    <source>
        <dbReference type="EMBL" id="GGH58500.1"/>
    </source>
</evidence>
<evidence type="ECO:0000256" key="1">
    <source>
        <dbReference type="SAM" id="Phobius"/>
    </source>
</evidence>
<dbReference type="PANTHER" id="PTHR30273:SF2">
    <property type="entry name" value="PROTEIN FECR"/>
    <property type="match status" value="1"/>
</dbReference>
<dbReference type="InterPro" id="IPR006860">
    <property type="entry name" value="FecR"/>
</dbReference>
<gene>
    <name evidence="4" type="ORF">GCM10011379_04280</name>
</gene>
<dbReference type="Pfam" id="PF16344">
    <property type="entry name" value="FecR_C"/>
    <property type="match status" value="1"/>
</dbReference>
<dbReference type="PIRSF" id="PIRSF018266">
    <property type="entry name" value="FecR"/>
    <property type="match status" value="1"/>
</dbReference>
<feature type="transmembrane region" description="Helical" evidence="1">
    <location>
        <begin position="67"/>
        <end position="88"/>
    </location>
</feature>
<dbReference type="Pfam" id="PF04773">
    <property type="entry name" value="FecR"/>
    <property type="match status" value="1"/>
</dbReference>
<keyword evidence="1" id="KW-1133">Transmembrane helix</keyword>
<dbReference type="PANTHER" id="PTHR30273">
    <property type="entry name" value="PERIPLASMIC SIGNAL SENSOR AND SIGMA FACTOR ACTIVATOR FECR-RELATED"/>
    <property type="match status" value="1"/>
</dbReference>
<dbReference type="Gene3D" id="2.60.120.1440">
    <property type="match status" value="1"/>
</dbReference>